<dbReference type="InterPro" id="IPR040256">
    <property type="entry name" value="At4g02000-like"/>
</dbReference>
<dbReference type="Gramene" id="EOY04081">
    <property type="protein sequence ID" value="EOY04081"/>
    <property type="gene ID" value="TCM_019352"/>
</dbReference>
<organism evidence="3 4">
    <name type="scientific">Theobroma cacao</name>
    <name type="common">Cacao</name>
    <name type="synonym">Cocoa</name>
    <dbReference type="NCBI Taxonomy" id="3641"/>
    <lineage>
        <taxon>Eukaryota</taxon>
        <taxon>Viridiplantae</taxon>
        <taxon>Streptophyta</taxon>
        <taxon>Embryophyta</taxon>
        <taxon>Tracheophyta</taxon>
        <taxon>Spermatophyta</taxon>
        <taxon>Magnoliopsida</taxon>
        <taxon>eudicotyledons</taxon>
        <taxon>Gunneridae</taxon>
        <taxon>Pentapetalae</taxon>
        <taxon>rosids</taxon>
        <taxon>malvids</taxon>
        <taxon>Malvales</taxon>
        <taxon>Malvaceae</taxon>
        <taxon>Byttnerioideae</taxon>
        <taxon>Theobroma</taxon>
    </lineage>
</organism>
<dbReference type="EMBL" id="CM001882">
    <property type="protein sequence ID" value="EOY04081.1"/>
    <property type="molecule type" value="Genomic_DNA"/>
</dbReference>
<dbReference type="PANTHER" id="PTHR31286">
    <property type="entry name" value="GLYCINE-RICH CELL WALL STRUCTURAL PROTEIN 1.8-LIKE"/>
    <property type="match status" value="1"/>
</dbReference>
<reference evidence="3 4" key="1">
    <citation type="journal article" date="2013" name="Genome Biol.">
        <title>The genome sequence of the most widely cultivated cacao type and its use to identify candidate genes regulating pod color.</title>
        <authorList>
            <person name="Motamayor J.C."/>
            <person name="Mockaitis K."/>
            <person name="Schmutz J."/>
            <person name="Haiminen N."/>
            <person name="Iii D.L."/>
            <person name="Cornejo O."/>
            <person name="Findley S.D."/>
            <person name="Zheng P."/>
            <person name="Utro F."/>
            <person name="Royaert S."/>
            <person name="Saski C."/>
            <person name="Jenkins J."/>
            <person name="Podicheti R."/>
            <person name="Zhao M."/>
            <person name="Scheffler B.E."/>
            <person name="Stack J.C."/>
            <person name="Feltus F.A."/>
            <person name="Mustiga G.M."/>
            <person name="Amores F."/>
            <person name="Phillips W."/>
            <person name="Marelli J.P."/>
            <person name="May G.D."/>
            <person name="Shapiro H."/>
            <person name="Ma J."/>
            <person name="Bustamante C.D."/>
            <person name="Schnell R.J."/>
            <person name="Main D."/>
            <person name="Gilbert D."/>
            <person name="Parida L."/>
            <person name="Kuhn D.N."/>
        </authorList>
    </citation>
    <scope>NUCLEOTIDE SEQUENCE [LARGE SCALE GENOMIC DNA]</scope>
    <source>
        <strain evidence="4">cv. Matina 1-6</strain>
    </source>
</reference>
<sequence>MLGRPLSYKTFSENILIIWKLADRYNIVDLDENKYLVKFVKQDDYLRALLGGPWLVMGHYLTVYPWTPYYTWETQELTIVATWVRFFGMPLHVSLGNAREMINKNSLKGPGSKFNVLDSSEDNEDDIVQCEGTSYVGPVANHNKSDKGVKFFATLPFPTPSSLGPSVDRVSFSFFWVVWRQLPAPNPASAKPSTFSSSTGTNGTKKSYKVAAVTLDISHVQSMDTKIDYDETTHKEQSGMEMSFEKETISNA</sequence>
<feature type="domain" description="DUF4283" evidence="2">
    <location>
        <begin position="7"/>
        <end position="70"/>
    </location>
</feature>
<feature type="region of interest" description="Disordered" evidence="1">
    <location>
        <begin position="233"/>
        <end position="252"/>
    </location>
</feature>
<proteinExistence type="predicted"/>
<evidence type="ECO:0000259" key="2">
    <source>
        <dbReference type="Pfam" id="PF14111"/>
    </source>
</evidence>
<dbReference type="AlphaFoldDB" id="A0A061EGS8"/>
<dbReference type="Proteomes" id="UP000026915">
    <property type="component" value="Chromosome 4"/>
</dbReference>
<accession>A0A061EGS8</accession>
<evidence type="ECO:0000256" key="1">
    <source>
        <dbReference type="SAM" id="MobiDB-lite"/>
    </source>
</evidence>
<name>A0A061EGS8_THECC</name>
<dbReference type="InParanoid" id="A0A061EGS8"/>
<dbReference type="eggNOG" id="KOG1075">
    <property type="taxonomic scope" value="Eukaryota"/>
</dbReference>
<dbReference type="HOGENOM" id="CLU_1104363_0_0_1"/>
<evidence type="ECO:0000313" key="3">
    <source>
        <dbReference type="EMBL" id="EOY04081.1"/>
    </source>
</evidence>
<dbReference type="PANTHER" id="PTHR31286:SF99">
    <property type="entry name" value="DUF4283 DOMAIN-CONTAINING PROTEIN"/>
    <property type="match status" value="1"/>
</dbReference>
<gene>
    <name evidence="3" type="ORF">TCM_019352</name>
</gene>
<evidence type="ECO:0000313" key="4">
    <source>
        <dbReference type="Proteomes" id="UP000026915"/>
    </source>
</evidence>
<protein>
    <recommendedName>
        <fullName evidence="2">DUF4283 domain-containing protein</fullName>
    </recommendedName>
</protein>
<keyword evidence="4" id="KW-1185">Reference proteome</keyword>
<dbReference type="InterPro" id="IPR025558">
    <property type="entry name" value="DUF4283"/>
</dbReference>
<dbReference type="Pfam" id="PF14111">
    <property type="entry name" value="DUF4283"/>
    <property type="match status" value="1"/>
</dbReference>